<dbReference type="RefSeq" id="WP_021713944.1">
    <property type="nucleotide sequence ID" value="NZ_BATM01000028.1"/>
</dbReference>
<sequence length="142" mass="15771">MNAKKALKKLKKKSEKKIKKQGVEQLKKLKVNATNSRRNDSSSALKKDINDSVNRAITGVVHELATPLLPVLSWFNDHQHKIEVVESPLREQLENSTSSSKPIPSPQKSILHVALKSPPCKRCPALQNGICKCAAKRFKLSA</sequence>
<protein>
    <submittedName>
        <fullName evidence="2">Uncharacterized protein</fullName>
    </submittedName>
</protein>
<name>U3AJY8_9VIBR</name>
<dbReference type="AlphaFoldDB" id="U3AJY8"/>
<feature type="region of interest" description="Disordered" evidence="1">
    <location>
        <begin position="1"/>
        <end position="48"/>
    </location>
</feature>
<feature type="compositionally biased region" description="Basic and acidic residues" evidence="1">
    <location>
        <begin position="37"/>
        <end position="48"/>
    </location>
</feature>
<comment type="caution">
    <text evidence="2">The sequence shown here is derived from an EMBL/GenBank/DDBJ whole genome shotgun (WGS) entry which is preliminary data.</text>
</comment>
<organism evidence="2 3">
    <name type="scientific">Vibrio ezurae NBRC 102218</name>
    <dbReference type="NCBI Taxonomy" id="1219080"/>
    <lineage>
        <taxon>Bacteria</taxon>
        <taxon>Pseudomonadati</taxon>
        <taxon>Pseudomonadota</taxon>
        <taxon>Gammaproteobacteria</taxon>
        <taxon>Vibrionales</taxon>
        <taxon>Vibrionaceae</taxon>
        <taxon>Vibrio</taxon>
    </lineage>
</organism>
<dbReference type="EMBL" id="BATM01000028">
    <property type="protein sequence ID" value="GAD80236.1"/>
    <property type="molecule type" value="Genomic_DNA"/>
</dbReference>
<proteinExistence type="predicted"/>
<dbReference type="eggNOG" id="ENOG5033BXH">
    <property type="taxonomic scope" value="Bacteria"/>
</dbReference>
<gene>
    <name evidence="2" type="ORF">VEZ01S_28_00190</name>
</gene>
<evidence type="ECO:0000313" key="2">
    <source>
        <dbReference type="EMBL" id="GAD80236.1"/>
    </source>
</evidence>
<feature type="compositionally biased region" description="Basic residues" evidence="1">
    <location>
        <begin position="1"/>
        <end position="20"/>
    </location>
</feature>
<accession>U3AJY8</accession>
<dbReference type="OrthoDB" id="6270900at2"/>
<keyword evidence="3" id="KW-1185">Reference proteome</keyword>
<reference evidence="2 3" key="1">
    <citation type="submission" date="2013-09" db="EMBL/GenBank/DDBJ databases">
        <title>Whole genome shotgun sequence of Vibrio ezurae NBRC 102218.</title>
        <authorList>
            <person name="Yoshida I."/>
            <person name="Hosoyama A."/>
            <person name="Numata M."/>
            <person name="Hashimoto M."/>
            <person name="Hosoyama Y."/>
            <person name="Tsuchikane K."/>
            <person name="Noguchi M."/>
            <person name="Hirakata S."/>
            <person name="Ichikawa N."/>
            <person name="Ohji S."/>
            <person name="Yamazoe A."/>
            <person name="Fujita N."/>
        </authorList>
    </citation>
    <scope>NUCLEOTIDE SEQUENCE [LARGE SCALE GENOMIC DNA]</scope>
    <source>
        <strain evidence="2 3">NBRC 102218</strain>
    </source>
</reference>
<dbReference type="Proteomes" id="UP000016562">
    <property type="component" value="Unassembled WGS sequence"/>
</dbReference>
<evidence type="ECO:0000256" key="1">
    <source>
        <dbReference type="SAM" id="MobiDB-lite"/>
    </source>
</evidence>
<evidence type="ECO:0000313" key="3">
    <source>
        <dbReference type="Proteomes" id="UP000016562"/>
    </source>
</evidence>